<organism evidence="1 2">
    <name type="scientific">Palleronia abyssalis</name>
    <dbReference type="NCBI Taxonomy" id="1501240"/>
    <lineage>
        <taxon>Bacteria</taxon>
        <taxon>Pseudomonadati</taxon>
        <taxon>Pseudomonadota</taxon>
        <taxon>Alphaproteobacteria</taxon>
        <taxon>Rhodobacterales</taxon>
        <taxon>Roseobacteraceae</taxon>
        <taxon>Palleronia</taxon>
    </lineage>
</organism>
<keyword evidence="2" id="KW-1185">Reference proteome</keyword>
<evidence type="ECO:0000313" key="2">
    <source>
        <dbReference type="Proteomes" id="UP000244912"/>
    </source>
</evidence>
<gene>
    <name evidence="1" type="ORF">PAA8504_02656</name>
</gene>
<proteinExistence type="predicted"/>
<dbReference type="RefSeq" id="WP_245897624.1">
    <property type="nucleotide sequence ID" value="NZ_ONZF01000005.1"/>
</dbReference>
<dbReference type="AlphaFoldDB" id="A0A2R8BXB3"/>
<protein>
    <submittedName>
        <fullName evidence="1">Uncharacterized protein</fullName>
    </submittedName>
</protein>
<reference evidence="1 2" key="1">
    <citation type="submission" date="2018-03" db="EMBL/GenBank/DDBJ databases">
        <authorList>
            <person name="Keele B.F."/>
        </authorList>
    </citation>
    <scope>NUCLEOTIDE SEQUENCE [LARGE SCALE GENOMIC DNA]</scope>
    <source>
        <strain evidence="1 2">CECT 8504</strain>
    </source>
</reference>
<evidence type="ECO:0000313" key="1">
    <source>
        <dbReference type="EMBL" id="SPJ24817.1"/>
    </source>
</evidence>
<name>A0A2R8BXB3_9RHOB</name>
<dbReference type="Proteomes" id="UP000244912">
    <property type="component" value="Unassembled WGS sequence"/>
</dbReference>
<sequence>MRFWRLDGDRLVEIAGLDGVTNHRIGDPEISGGVRACGGTPELVLLSADWSRIVAVTLPGPRMRDAGANAPGALDRFLACEN</sequence>
<accession>A0A2R8BXB3</accession>
<dbReference type="EMBL" id="ONZF01000005">
    <property type="protein sequence ID" value="SPJ24817.1"/>
    <property type="molecule type" value="Genomic_DNA"/>
</dbReference>